<keyword evidence="8" id="KW-1185">Reference proteome</keyword>
<dbReference type="Proteomes" id="UP001652700">
    <property type="component" value="Unplaced"/>
</dbReference>
<dbReference type="InterPro" id="IPR007021">
    <property type="entry name" value="DUF659"/>
</dbReference>
<dbReference type="InterPro" id="IPR012337">
    <property type="entry name" value="RNaseH-like_sf"/>
</dbReference>
<evidence type="ECO:0000256" key="3">
    <source>
        <dbReference type="ARBA" id="ARBA00022771"/>
    </source>
</evidence>
<evidence type="ECO:0000313" key="8">
    <source>
        <dbReference type="Proteomes" id="UP001652700"/>
    </source>
</evidence>
<keyword evidence="5" id="KW-0539">Nucleus</keyword>
<dbReference type="PANTHER" id="PTHR46481">
    <property type="entry name" value="ZINC FINGER BED DOMAIN-CONTAINING PROTEIN 4"/>
    <property type="match status" value="1"/>
</dbReference>
<evidence type="ECO:0000256" key="2">
    <source>
        <dbReference type="ARBA" id="ARBA00022723"/>
    </source>
</evidence>
<comment type="subcellular location">
    <subcellularLocation>
        <location evidence="1">Nucleus</location>
    </subcellularLocation>
</comment>
<dbReference type="GeneID" id="126886247"/>
<keyword evidence="3" id="KW-0863">Zinc-finger</keyword>
<sequence>MDKMTPEQKVKADELLSRAIYSSQAPLALVENIQWQKLFKFLRPAYQIPTRHLVSGPLLDSEHLRVKAMVSENIAGAHSVGLMVDGWSNIRNEAVLNFVVTTPKPFLFKIMPTGTAPHTAEYMAKTLGAVIREIGPRKVFGIVTDNAANMKAAWALIENDFDNNIFTYGCFAHSLNLIFTDLKNLTSLKSFTAEAVALTKAIRQSHILSAWVKEKQNELKISCSLKLPVPTRWGSLVLCLQSLLANKQIIKRMVINEEVEKAVSKHPSLKENALSDIFWDRVQGYIMLLEPIANTITSVEGDTPTISKCLHLFKKMVNTSLENVTKSPLLSKEEADTRAIFENRKKFAIYSIHFVANLLDPKYRGCELSSDETVNFFRL</sequence>
<reference evidence="7" key="1">
    <citation type="submission" date="2025-05" db="UniProtKB">
        <authorList>
            <consortium name="EnsemblMetazoa"/>
        </authorList>
    </citation>
    <scope>IDENTIFICATION</scope>
</reference>
<keyword evidence="4" id="KW-0862">Zinc</keyword>
<protein>
    <recommendedName>
        <fullName evidence="6">DUF659 domain-containing protein</fullName>
    </recommendedName>
</protein>
<accession>A0ABM5KFY7</accession>
<dbReference type="SUPFAM" id="SSF53098">
    <property type="entry name" value="Ribonuclease H-like"/>
    <property type="match status" value="1"/>
</dbReference>
<evidence type="ECO:0000259" key="6">
    <source>
        <dbReference type="Pfam" id="PF04937"/>
    </source>
</evidence>
<dbReference type="EnsemblMetazoa" id="XM_050653111.1">
    <property type="protein sequence ID" value="XP_050509068.1"/>
    <property type="gene ID" value="LOC126886247"/>
</dbReference>
<dbReference type="Pfam" id="PF04937">
    <property type="entry name" value="DUF659"/>
    <property type="match status" value="1"/>
</dbReference>
<name>A0ABM5KFY7_DIAVI</name>
<organism evidence="7 8">
    <name type="scientific">Diabrotica virgifera virgifera</name>
    <name type="common">western corn rootworm</name>
    <dbReference type="NCBI Taxonomy" id="50390"/>
    <lineage>
        <taxon>Eukaryota</taxon>
        <taxon>Metazoa</taxon>
        <taxon>Ecdysozoa</taxon>
        <taxon>Arthropoda</taxon>
        <taxon>Hexapoda</taxon>
        <taxon>Insecta</taxon>
        <taxon>Pterygota</taxon>
        <taxon>Neoptera</taxon>
        <taxon>Endopterygota</taxon>
        <taxon>Coleoptera</taxon>
        <taxon>Polyphaga</taxon>
        <taxon>Cucujiformia</taxon>
        <taxon>Chrysomeloidea</taxon>
        <taxon>Chrysomelidae</taxon>
        <taxon>Galerucinae</taxon>
        <taxon>Diabroticina</taxon>
        <taxon>Diabroticites</taxon>
        <taxon>Diabrotica</taxon>
    </lineage>
</organism>
<evidence type="ECO:0000256" key="4">
    <source>
        <dbReference type="ARBA" id="ARBA00022833"/>
    </source>
</evidence>
<feature type="domain" description="DUF659" evidence="6">
    <location>
        <begin position="49"/>
        <end position="195"/>
    </location>
</feature>
<proteinExistence type="predicted"/>
<evidence type="ECO:0000256" key="5">
    <source>
        <dbReference type="ARBA" id="ARBA00023242"/>
    </source>
</evidence>
<evidence type="ECO:0000313" key="7">
    <source>
        <dbReference type="EnsemblMetazoa" id="XP_050509068.1"/>
    </source>
</evidence>
<dbReference type="InterPro" id="IPR052035">
    <property type="entry name" value="ZnF_BED_domain_contain"/>
</dbReference>
<evidence type="ECO:0000256" key="1">
    <source>
        <dbReference type="ARBA" id="ARBA00004123"/>
    </source>
</evidence>
<dbReference type="PANTHER" id="PTHR46481:SF10">
    <property type="entry name" value="ZINC FINGER BED DOMAIN-CONTAINING PROTEIN 39"/>
    <property type="match status" value="1"/>
</dbReference>
<keyword evidence="2" id="KW-0479">Metal-binding</keyword>
<dbReference type="RefSeq" id="XP_050509068.1">
    <property type="nucleotide sequence ID" value="XM_050653111.1"/>
</dbReference>